<reference evidence="3" key="1">
    <citation type="journal article" date="2023" name="IScience">
        <title>Live-bearing cockroach genome reveals convergent evolutionary mechanisms linked to viviparity in insects and beyond.</title>
        <authorList>
            <person name="Fouks B."/>
            <person name="Harrison M.C."/>
            <person name="Mikhailova A.A."/>
            <person name="Marchal E."/>
            <person name="English S."/>
            <person name="Carruthers M."/>
            <person name="Jennings E.C."/>
            <person name="Chiamaka E.L."/>
            <person name="Frigard R.A."/>
            <person name="Pippel M."/>
            <person name="Attardo G.M."/>
            <person name="Benoit J.B."/>
            <person name="Bornberg-Bauer E."/>
            <person name="Tobe S.S."/>
        </authorList>
    </citation>
    <scope>NUCLEOTIDE SEQUENCE</scope>
    <source>
        <strain evidence="3">Stay&amp;Tobe</strain>
    </source>
</reference>
<sequence length="303" mass="35435">MTLTYQVLEAIKSLAERKGSSIKQIADFIERDGESSKNHGRIVPQIKRTLQRAEDDGLVCSYGNGLYRLTDSDRPIGRSSCLFGWVFKKKKDTRSAEKCRLQKKEKEKPKPKDKKEVEKCKLKQEKKVTGKRKICRKRRRKPRRKRKTKRDICKMVEEIIEKYEKRNINKSKGRRPRLGVKSLTRRRKCRYVSRKRKPSSRRKNAGKCRLKKSRSSKRKNSQSPCHLTKNRSLSRSKTRKPKMVKSGKCVRILITSGEKSKSGRERSTTRKSRPSEKRKSGRNNTSSISRKNVRGSIHVHLRT</sequence>
<dbReference type="InterPro" id="IPR036388">
    <property type="entry name" value="WH-like_DNA-bd_sf"/>
</dbReference>
<gene>
    <name evidence="3" type="ORF">L9F63_009639</name>
</gene>
<dbReference type="GO" id="GO:0000786">
    <property type="term" value="C:nucleosome"/>
    <property type="evidence" value="ECO:0007669"/>
    <property type="project" value="InterPro"/>
</dbReference>
<name>A0AAD8ER14_DIPPU</name>
<feature type="compositionally biased region" description="Basic residues" evidence="1">
    <location>
        <begin position="129"/>
        <end position="149"/>
    </location>
</feature>
<dbReference type="SUPFAM" id="SSF46785">
    <property type="entry name" value="Winged helix' DNA-binding domain"/>
    <property type="match status" value="1"/>
</dbReference>
<comment type="caution">
    <text evidence="3">The sequence shown here is derived from an EMBL/GenBank/DDBJ whole genome shotgun (WGS) entry which is preliminary data.</text>
</comment>
<dbReference type="AlphaFoldDB" id="A0AAD8ER14"/>
<evidence type="ECO:0000259" key="2">
    <source>
        <dbReference type="PROSITE" id="PS51504"/>
    </source>
</evidence>
<feature type="compositionally biased region" description="Basic residues" evidence="1">
    <location>
        <begin position="291"/>
        <end position="303"/>
    </location>
</feature>
<dbReference type="Gene3D" id="1.10.10.10">
    <property type="entry name" value="Winged helix-like DNA-binding domain superfamily/Winged helix DNA-binding domain"/>
    <property type="match status" value="1"/>
</dbReference>
<feature type="region of interest" description="Disordered" evidence="1">
    <location>
        <begin position="129"/>
        <end position="150"/>
    </location>
</feature>
<keyword evidence="4" id="KW-1185">Reference proteome</keyword>
<feature type="compositionally biased region" description="Basic residues" evidence="1">
    <location>
        <begin position="228"/>
        <end position="245"/>
    </location>
</feature>
<dbReference type="Proteomes" id="UP001233999">
    <property type="component" value="Unassembled WGS sequence"/>
</dbReference>
<dbReference type="EMBL" id="JASPKZ010000452">
    <property type="protein sequence ID" value="KAJ9600070.1"/>
    <property type="molecule type" value="Genomic_DNA"/>
</dbReference>
<feature type="compositionally biased region" description="Basic and acidic residues" evidence="1">
    <location>
        <begin position="258"/>
        <end position="278"/>
    </location>
</feature>
<dbReference type="GO" id="GO:0006334">
    <property type="term" value="P:nucleosome assembly"/>
    <property type="evidence" value="ECO:0007669"/>
    <property type="project" value="InterPro"/>
</dbReference>
<proteinExistence type="predicted"/>
<protein>
    <recommendedName>
        <fullName evidence="2">H15 domain-containing protein</fullName>
    </recommendedName>
</protein>
<dbReference type="InterPro" id="IPR036390">
    <property type="entry name" value="WH_DNA-bd_sf"/>
</dbReference>
<evidence type="ECO:0000313" key="3">
    <source>
        <dbReference type="EMBL" id="KAJ9600070.1"/>
    </source>
</evidence>
<feature type="domain" description="H15" evidence="2">
    <location>
        <begin position="1"/>
        <end position="71"/>
    </location>
</feature>
<dbReference type="Pfam" id="PF00538">
    <property type="entry name" value="Linker_histone"/>
    <property type="match status" value="1"/>
</dbReference>
<accession>A0AAD8ER14</accession>
<evidence type="ECO:0000256" key="1">
    <source>
        <dbReference type="SAM" id="MobiDB-lite"/>
    </source>
</evidence>
<feature type="region of interest" description="Disordered" evidence="1">
    <location>
        <begin position="168"/>
        <end position="303"/>
    </location>
</feature>
<dbReference type="GO" id="GO:0003677">
    <property type="term" value="F:DNA binding"/>
    <property type="evidence" value="ECO:0007669"/>
    <property type="project" value="InterPro"/>
</dbReference>
<dbReference type="PROSITE" id="PS51504">
    <property type="entry name" value="H15"/>
    <property type="match status" value="1"/>
</dbReference>
<reference evidence="3" key="2">
    <citation type="submission" date="2023-05" db="EMBL/GenBank/DDBJ databases">
        <authorList>
            <person name="Fouks B."/>
        </authorList>
    </citation>
    <scope>NUCLEOTIDE SEQUENCE</scope>
    <source>
        <strain evidence="3">Stay&amp;Tobe</strain>
        <tissue evidence="3">Testes</tissue>
    </source>
</reference>
<organism evidence="3 4">
    <name type="scientific">Diploptera punctata</name>
    <name type="common">Pacific beetle cockroach</name>
    <dbReference type="NCBI Taxonomy" id="6984"/>
    <lineage>
        <taxon>Eukaryota</taxon>
        <taxon>Metazoa</taxon>
        <taxon>Ecdysozoa</taxon>
        <taxon>Arthropoda</taxon>
        <taxon>Hexapoda</taxon>
        <taxon>Insecta</taxon>
        <taxon>Pterygota</taxon>
        <taxon>Neoptera</taxon>
        <taxon>Polyneoptera</taxon>
        <taxon>Dictyoptera</taxon>
        <taxon>Blattodea</taxon>
        <taxon>Blaberoidea</taxon>
        <taxon>Blaberidae</taxon>
        <taxon>Diplopterinae</taxon>
        <taxon>Diploptera</taxon>
    </lineage>
</organism>
<dbReference type="InterPro" id="IPR005818">
    <property type="entry name" value="Histone_H1/H5_H15"/>
</dbReference>
<evidence type="ECO:0000313" key="4">
    <source>
        <dbReference type="Proteomes" id="UP001233999"/>
    </source>
</evidence>
<feature type="compositionally biased region" description="Basic residues" evidence="1">
    <location>
        <begin position="168"/>
        <end position="220"/>
    </location>
</feature>